<dbReference type="RefSeq" id="WP_265767788.1">
    <property type="nucleotide sequence ID" value="NZ_JAGGJA010000019.1"/>
</dbReference>
<evidence type="ECO:0000313" key="2">
    <source>
        <dbReference type="Proteomes" id="UP001207918"/>
    </source>
</evidence>
<proteinExistence type="predicted"/>
<name>A0ABT3PSY2_9BACT</name>
<evidence type="ECO:0000313" key="1">
    <source>
        <dbReference type="EMBL" id="MCW9708970.1"/>
    </source>
</evidence>
<protein>
    <recommendedName>
        <fullName evidence="3">Transposase</fullName>
    </recommendedName>
</protein>
<gene>
    <name evidence="1" type="ORF">J6I44_19075</name>
</gene>
<comment type="caution">
    <text evidence="1">The sequence shown here is derived from an EMBL/GenBank/DDBJ whole genome shotgun (WGS) entry which is preliminary data.</text>
</comment>
<sequence length="72" mass="8438">MLPSNLVTEVYLKPYNDLANYYAEVARLRRLYISCTRMNVELINNERKGKKPEKWPRRIGGEVLSPIIRESA</sequence>
<reference evidence="1 2" key="1">
    <citation type="submission" date="2021-03" db="EMBL/GenBank/DDBJ databases">
        <title>Aliifodinibius sp. nov., a new bacterium isolated from saline soil.</title>
        <authorList>
            <person name="Galisteo C."/>
            <person name="De La Haba R."/>
            <person name="Sanchez-Porro C."/>
            <person name="Ventosa A."/>
        </authorList>
    </citation>
    <scope>NUCLEOTIDE SEQUENCE [LARGE SCALE GENOMIC DNA]</scope>
    <source>
        <strain evidence="1 2">1BSP15-2V2</strain>
    </source>
</reference>
<dbReference type="Proteomes" id="UP001207918">
    <property type="component" value="Unassembled WGS sequence"/>
</dbReference>
<evidence type="ECO:0008006" key="3">
    <source>
        <dbReference type="Google" id="ProtNLM"/>
    </source>
</evidence>
<keyword evidence="2" id="KW-1185">Reference proteome</keyword>
<organism evidence="1 2">
    <name type="scientific">Fodinibius salsisoli</name>
    <dbReference type="NCBI Taxonomy" id="2820877"/>
    <lineage>
        <taxon>Bacteria</taxon>
        <taxon>Pseudomonadati</taxon>
        <taxon>Balneolota</taxon>
        <taxon>Balneolia</taxon>
        <taxon>Balneolales</taxon>
        <taxon>Balneolaceae</taxon>
        <taxon>Fodinibius</taxon>
    </lineage>
</organism>
<accession>A0ABT3PSY2</accession>
<dbReference type="EMBL" id="JAGGJA010000019">
    <property type="protein sequence ID" value="MCW9708970.1"/>
    <property type="molecule type" value="Genomic_DNA"/>
</dbReference>